<dbReference type="AlphaFoldDB" id="A0AA94Y8B7"/>
<dbReference type="RefSeq" id="WP_178665933.1">
    <property type="nucleotide sequence ID" value="NZ_CAXKYF010000007.1"/>
</dbReference>
<evidence type="ECO:0000259" key="1">
    <source>
        <dbReference type="Pfam" id="PF04230"/>
    </source>
</evidence>
<protein>
    <submittedName>
        <fullName evidence="2">Polysaccharide pyruvyl transferase family protein</fullName>
    </submittedName>
</protein>
<dbReference type="InterPro" id="IPR007345">
    <property type="entry name" value="Polysacch_pyruvyl_Trfase"/>
</dbReference>
<dbReference type="Pfam" id="PF04230">
    <property type="entry name" value="PS_pyruv_trans"/>
    <property type="match status" value="1"/>
</dbReference>
<sequence>MRIGLITIYQVPNFGSVLQTYATQILLEELGIECKIINYRYPNEWHWSQGLPKPRGWKSLLRRIIPSKRTLAFKEFRNKYFNFTTLFNNLEELKAADWSSYNAFVVGSDQVWNVRYLFGDSVFMLSFAPDDKPRYSLASSFALKHLPDVHKDKYKKELSKFSSISVRESNGINIINDDLFIDKPVKVLLDPTLWLSRDTWLKIVPRSSFKKKRPYIVFYMMTYAFEPRPYIFEVVKHFQKQIGCDVLTLEGYFSFNECGVELKDYSKSRIEEFIDILINADLVVTSSFHGTAFALNFGIPLVSIIPGGNSDDRQTTLIKNVGCEQCVAEIGTHISNINPYYDVAKEQDKLDKMRQDNITWIKENVYDKTFDL</sequence>
<evidence type="ECO:0000313" key="3">
    <source>
        <dbReference type="Proteomes" id="UP001060260"/>
    </source>
</evidence>
<name>A0AA94Y8B7_9BACE</name>
<gene>
    <name evidence="2" type="ORF">NXW23_21610</name>
</gene>
<accession>A0AA94Y8B7</accession>
<proteinExistence type="predicted"/>
<feature type="domain" description="Polysaccharide pyruvyl transferase" evidence="1">
    <location>
        <begin position="13"/>
        <end position="304"/>
    </location>
</feature>
<dbReference type="Proteomes" id="UP001060260">
    <property type="component" value="Chromosome"/>
</dbReference>
<keyword evidence="2" id="KW-0808">Transferase</keyword>
<organism evidence="2 3">
    <name type="scientific">Bacteroides caccae</name>
    <dbReference type="NCBI Taxonomy" id="47678"/>
    <lineage>
        <taxon>Bacteria</taxon>
        <taxon>Pseudomonadati</taxon>
        <taxon>Bacteroidota</taxon>
        <taxon>Bacteroidia</taxon>
        <taxon>Bacteroidales</taxon>
        <taxon>Bacteroidaceae</taxon>
        <taxon>Bacteroides</taxon>
    </lineage>
</organism>
<dbReference type="GO" id="GO:0016740">
    <property type="term" value="F:transferase activity"/>
    <property type="evidence" value="ECO:0007669"/>
    <property type="project" value="UniProtKB-KW"/>
</dbReference>
<evidence type="ECO:0000313" key="2">
    <source>
        <dbReference type="EMBL" id="UVQ96829.1"/>
    </source>
</evidence>
<reference evidence="2" key="1">
    <citation type="submission" date="2022-08" db="EMBL/GenBank/DDBJ databases">
        <title>Genome Sequencing of Bacteroides fragilis Group Isolates with Nanopore Technology.</title>
        <authorList>
            <person name="Tisza M.J."/>
            <person name="Smith D."/>
            <person name="Dekker J.P."/>
        </authorList>
    </citation>
    <scope>NUCLEOTIDE SEQUENCE</scope>
    <source>
        <strain evidence="2">BFG-474</strain>
    </source>
</reference>
<dbReference type="EMBL" id="CP103166">
    <property type="protein sequence ID" value="UVQ96829.1"/>
    <property type="molecule type" value="Genomic_DNA"/>
</dbReference>